<dbReference type="AlphaFoldDB" id="A0A562X8P5"/>
<organism evidence="2 3">
    <name type="scientific">Campylobacter hyointestinalis</name>
    <dbReference type="NCBI Taxonomy" id="198"/>
    <lineage>
        <taxon>Bacteria</taxon>
        <taxon>Pseudomonadati</taxon>
        <taxon>Campylobacterota</taxon>
        <taxon>Epsilonproteobacteria</taxon>
        <taxon>Campylobacterales</taxon>
        <taxon>Campylobacteraceae</taxon>
        <taxon>Campylobacter</taxon>
    </lineage>
</organism>
<dbReference type="PANTHER" id="PTHR35149">
    <property type="entry name" value="SLL5132 PROTEIN"/>
    <property type="match status" value="1"/>
</dbReference>
<name>A0A562X8P5_CAMHY</name>
<accession>A0A562X8P5</accession>
<protein>
    <submittedName>
        <fullName evidence="2">DUF262 domain-containing protein</fullName>
    </submittedName>
</protein>
<gene>
    <name evidence="2" type="ORF">YZ82_07925</name>
</gene>
<proteinExistence type="predicted"/>
<dbReference type="InterPro" id="IPR004919">
    <property type="entry name" value="GmrSD_N"/>
</dbReference>
<evidence type="ECO:0000313" key="3">
    <source>
        <dbReference type="Proteomes" id="UP000321812"/>
    </source>
</evidence>
<dbReference type="Pfam" id="PF03235">
    <property type="entry name" value="GmrSD_N"/>
    <property type="match status" value="1"/>
</dbReference>
<evidence type="ECO:0000313" key="2">
    <source>
        <dbReference type="EMBL" id="TWO18529.1"/>
    </source>
</evidence>
<dbReference type="PANTHER" id="PTHR35149:SF1">
    <property type="entry name" value="DUF5655 DOMAIN-CONTAINING PROTEIN"/>
    <property type="match status" value="1"/>
</dbReference>
<reference evidence="2 3" key="1">
    <citation type="submission" date="2019-07" db="EMBL/GenBank/DDBJ databases">
        <title>Rapid identification of Enteric Bacteria from Whole Genome Sequences (WGS) using Average Nucleotide Identity (ANI).</title>
        <authorList>
            <person name="Lane C."/>
        </authorList>
    </citation>
    <scope>NUCLEOTIDE SEQUENCE [LARGE SCALE GENOMIC DNA]</scope>
    <source>
        <strain evidence="2 3">D2411</strain>
    </source>
</reference>
<dbReference type="EMBL" id="VOAP01000027">
    <property type="protein sequence ID" value="TWO18529.1"/>
    <property type="molecule type" value="Genomic_DNA"/>
</dbReference>
<evidence type="ECO:0000259" key="1">
    <source>
        <dbReference type="Pfam" id="PF03235"/>
    </source>
</evidence>
<feature type="domain" description="GmrSD restriction endonucleases N-terminal" evidence="1">
    <location>
        <begin position="37"/>
        <end position="228"/>
    </location>
</feature>
<sequence>MEKIQEFVDEMQVNLDKIKKFLEPQAESGNEEVRSIKELVIDKNHYFIPKYQRGYKWDENNVMALLDDIKEFLENDKKFYCLQPVIVLEEKIDEKTIYRVLDGQQRLTTFYILCKYLGLNPQSKMNYETREKSVDFLEKIKVKEQENKENIDFYFMQNAINTMGEWFKKNKKETEIKELLKNYDKTRKYMGCIWYEVKDENSSEKDIFTRVNSGKIPLTDAELIKARILNIKNFTSGVKATQDEIANEWDNIEYDLQNEEFFGFLVQNGKKYTNKIELLFEIYCKNSNYSESGEHAIFDFINQKLENKNNIEFWKEIKNIYLTLKSWFNDPELYNLIGFMLNVGIKKISEIYKESKDTAKKDFKTFCKNKIKEKFLKNEDIEKTISELHYESTRTETQSILLLFNVITYNTTKQRFSFARYKSEKWSLEHIHPQHDSKDDLVETITDDKQRKDYIKLAEKAFRDKFGEYDISNKKDKNEKNKEFKIIVSKIEQAYKNLFKNNEKCDEAYKIDEKQEHLIGNLALLKCKDNSALSNSVFPVKRDKIKDMDLKGEFIPICTKNAFMKYYSDVSADNFQWTKEDFEEYKSAIVKSITDFFGIK</sequence>
<comment type="caution">
    <text evidence="2">The sequence shown here is derived from an EMBL/GenBank/DDBJ whole genome shotgun (WGS) entry which is preliminary data.</text>
</comment>
<dbReference type="Proteomes" id="UP000321812">
    <property type="component" value="Unassembled WGS sequence"/>
</dbReference>
<dbReference type="RefSeq" id="WP_147497554.1">
    <property type="nucleotide sequence ID" value="NZ_VOAP01000027.1"/>
</dbReference>